<sequence>MSWLIRNVKTLSLGCLVAQNCALVLTMRYSLTVQGPRYISSTAVALMEMLKLAVCFAVVYLESGELRTFSKKLRVEVAGKPREMAKLMIPAMLYTLQNNMLYMALENLDAATYSVCYQTKILTTALFSVILLRRKLSATKWGALVLLAVGVALAQLSSQSTNSPKADESSRGQSPVVGFLCVMGAACTSGFAGVYFEMLLKGSKTSLWIRNIQMGIPSIVLAFGSVIVKDWRAVTSNGFFFGYGWVVAAVIVLQAVGGLVVAVVVKYADNIRKSFATAISIIISCALSTLFFAFKPTFLFFIGSAMVVGSVFLYTKQDRPARLPLFNKGRSVTRRV</sequence>
<gene>
    <name evidence="6" type="ORF">Esi_0134_0054</name>
</gene>
<keyword evidence="7" id="KW-1185">Reference proteome</keyword>
<keyword evidence="4 5" id="KW-0472">Membrane</keyword>
<reference evidence="6 7" key="1">
    <citation type="journal article" date="2010" name="Nature">
        <title>The Ectocarpus genome and the independent evolution of multicellularity in brown algae.</title>
        <authorList>
            <person name="Cock J.M."/>
            <person name="Sterck L."/>
            <person name="Rouze P."/>
            <person name="Scornet D."/>
            <person name="Allen A.E."/>
            <person name="Amoutzias G."/>
            <person name="Anthouard V."/>
            <person name="Artiguenave F."/>
            <person name="Aury J.M."/>
            <person name="Badger J.H."/>
            <person name="Beszteri B."/>
            <person name="Billiau K."/>
            <person name="Bonnet E."/>
            <person name="Bothwell J.H."/>
            <person name="Bowler C."/>
            <person name="Boyen C."/>
            <person name="Brownlee C."/>
            <person name="Carrano C.J."/>
            <person name="Charrier B."/>
            <person name="Cho G.Y."/>
            <person name="Coelho S.M."/>
            <person name="Collen J."/>
            <person name="Corre E."/>
            <person name="Da Silva C."/>
            <person name="Delage L."/>
            <person name="Delaroque N."/>
            <person name="Dittami S.M."/>
            <person name="Doulbeau S."/>
            <person name="Elias M."/>
            <person name="Farnham G."/>
            <person name="Gachon C.M."/>
            <person name="Gschloessl B."/>
            <person name="Heesch S."/>
            <person name="Jabbari K."/>
            <person name="Jubin C."/>
            <person name="Kawai H."/>
            <person name="Kimura K."/>
            <person name="Kloareg B."/>
            <person name="Kupper F.C."/>
            <person name="Lang D."/>
            <person name="Le Bail A."/>
            <person name="Leblanc C."/>
            <person name="Lerouge P."/>
            <person name="Lohr M."/>
            <person name="Lopez P.J."/>
            <person name="Martens C."/>
            <person name="Maumus F."/>
            <person name="Michel G."/>
            <person name="Miranda-Saavedra D."/>
            <person name="Morales J."/>
            <person name="Moreau H."/>
            <person name="Motomura T."/>
            <person name="Nagasato C."/>
            <person name="Napoli C.A."/>
            <person name="Nelson D.R."/>
            <person name="Nyvall-Collen P."/>
            <person name="Peters A.F."/>
            <person name="Pommier C."/>
            <person name="Potin P."/>
            <person name="Poulain J."/>
            <person name="Quesneville H."/>
            <person name="Read B."/>
            <person name="Rensing S.A."/>
            <person name="Ritter A."/>
            <person name="Rousvoal S."/>
            <person name="Samanta M."/>
            <person name="Samson G."/>
            <person name="Schroeder D.C."/>
            <person name="Segurens B."/>
            <person name="Strittmatter M."/>
            <person name="Tonon T."/>
            <person name="Tregear J.W."/>
            <person name="Valentin K."/>
            <person name="von Dassow P."/>
            <person name="Yamagishi T."/>
            <person name="Van de Peer Y."/>
            <person name="Wincker P."/>
        </authorList>
    </citation>
    <scope>NUCLEOTIDE SEQUENCE [LARGE SCALE GENOMIC DNA]</scope>
    <source>
        <strain evidence="7">Ec32 / CCAP1310/4</strain>
    </source>
</reference>
<feature type="transmembrane region" description="Helical" evidence="5">
    <location>
        <begin position="275"/>
        <end position="292"/>
    </location>
</feature>
<dbReference type="InterPro" id="IPR007271">
    <property type="entry name" value="Nuc_sug_transpt"/>
</dbReference>
<comment type="subcellular location">
    <subcellularLocation>
        <location evidence="1">Membrane</location>
        <topology evidence="1">Multi-pass membrane protein</topology>
    </subcellularLocation>
</comment>
<keyword evidence="2 5" id="KW-0812">Transmembrane</keyword>
<feature type="transmembrane region" description="Helical" evidence="5">
    <location>
        <begin position="208"/>
        <end position="228"/>
    </location>
</feature>
<feature type="transmembrane region" description="Helical" evidence="5">
    <location>
        <begin position="38"/>
        <end position="63"/>
    </location>
</feature>
<organism evidence="6 7">
    <name type="scientific">Ectocarpus siliculosus</name>
    <name type="common">Brown alga</name>
    <name type="synonym">Conferva siliculosa</name>
    <dbReference type="NCBI Taxonomy" id="2880"/>
    <lineage>
        <taxon>Eukaryota</taxon>
        <taxon>Sar</taxon>
        <taxon>Stramenopiles</taxon>
        <taxon>Ochrophyta</taxon>
        <taxon>PX clade</taxon>
        <taxon>Phaeophyceae</taxon>
        <taxon>Ectocarpales</taxon>
        <taxon>Ectocarpaceae</taxon>
        <taxon>Ectocarpus</taxon>
    </lineage>
</organism>
<evidence type="ECO:0000256" key="1">
    <source>
        <dbReference type="ARBA" id="ARBA00004141"/>
    </source>
</evidence>
<evidence type="ECO:0000256" key="2">
    <source>
        <dbReference type="ARBA" id="ARBA00022692"/>
    </source>
</evidence>
<accession>D7FJJ6</accession>
<evidence type="ECO:0000256" key="5">
    <source>
        <dbReference type="SAM" id="Phobius"/>
    </source>
</evidence>
<evidence type="ECO:0000256" key="3">
    <source>
        <dbReference type="ARBA" id="ARBA00022989"/>
    </source>
</evidence>
<dbReference type="NCBIfam" id="TIGR00803">
    <property type="entry name" value="nst"/>
    <property type="match status" value="1"/>
</dbReference>
<feature type="transmembrane region" description="Helical" evidence="5">
    <location>
        <begin position="240"/>
        <end position="263"/>
    </location>
</feature>
<keyword evidence="3 5" id="KW-1133">Transmembrane helix</keyword>
<dbReference type="Proteomes" id="UP000002630">
    <property type="component" value="Unassembled WGS sequence"/>
</dbReference>
<dbReference type="AlphaFoldDB" id="D7FJJ6"/>
<feature type="transmembrane region" description="Helical" evidence="5">
    <location>
        <begin position="139"/>
        <end position="156"/>
    </location>
</feature>
<dbReference type="OrthoDB" id="408493at2759"/>
<dbReference type="GO" id="GO:0015165">
    <property type="term" value="F:pyrimidine nucleotide-sugar transmembrane transporter activity"/>
    <property type="evidence" value="ECO:0007669"/>
    <property type="project" value="InterPro"/>
</dbReference>
<evidence type="ECO:0000313" key="6">
    <source>
        <dbReference type="EMBL" id="CBJ29099.1"/>
    </source>
</evidence>
<dbReference type="GO" id="GO:0000139">
    <property type="term" value="C:Golgi membrane"/>
    <property type="evidence" value="ECO:0007669"/>
    <property type="project" value="InterPro"/>
</dbReference>
<dbReference type="eggNOG" id="KOG2234">
    <property type="taxonomic scope" value="Eukaryota"/>
</dbReference>
<protein>
    <submittedName>
        <fullName evidence="6">Solute carrier family 35 member 3A, partial</fullName>
    </submittedName>
</protein>
<dbReference type="EMBL" id="FN649760">
    <property type="protein sequence ID" value="CBJ29099.1"/>
    <property type="molecule type" value="Genomic_DNA"/>
</dbReference>
<dbReference type="PANTHER" id="PTHR10231">
    <property type="entry name" value="NUCLEOTIDE-SUGAR TRANSMEMBRANE TRANSPORTER"/>
    <property type="match status" value="1"/>
</dbReference>
<feature type="transmembrane region" description="Helical" evidence="5">
    <location>
        <begin position="176"/>
        <end position="196"/>
    </location>
</feature>
<dbReference type="STRING" id="2880.D7FJJ6"/>
<evidence type="ECO:0000313" key="7">
    <source>
        <dbReference type="Proteomes" id="UP000002630"/>
    </source>
</evidence>
<evidence type="ECO:0000256" key="4">
    <source>
        <dbReference type="ARBA" id="ARBA00023136"/>
    </source>
</evidence>
<dbReference type="InterPro" id="IPR037185">
    <property type="entry name" value="EmrE-like"/>
</dbReference>
<dbReference type="InParanoid" id="D7FJJ6"/>
<feature type="transmembrane region" description="Helical" evidence="5">
    <location>
        <begin position="111"/>
        <end position="132"/>
    </location>
</feature>
<feature type="transmembrane region" description="Helical" evidence="5">
    <location>
        <begin position="298"/>
        <end position="315"/>
    </location>
</feature>
<proteinExistence type="predicted"/>
<dbReference type="FunCoup" id="D7FJJ6">
    <property type="interactions" value="7"/>
</dbReference>
<dbReference type="PIRSF" id="PIRSF005799">
    <property type="entry name" value="UDP-gal_transpt"/>
    <property type="match status" value="1"/>
</dbReference>
<name>D7FJJ6_ECTSI</name>
<dbReference type="Pfam" id="PF04142">
    <property type="entry name" value="Nuc_sug_transp"/>
    <property type="match status" value="1"/>
</dbReference>
<dbReference type="SUPFAM" id="SSF103481">
    <property type="entry name" value="Multidrug resistance efflux transporter EmrE"/>
    <property type="match status" value="1"/>
</dbReference>